<gene>
    <name evidence="3" type="primary">AVEN_2003_1</name>
    <name evidence="3" type="ORF">NPIL_500261</name>
</gene>
<accession>A0A8X6PI82</accession>
<dbReference type="EMBL" id="BMAW01020712">
    <property type="protein sequence ID" value="GFT69511.1"/>
    <property type="molecule type" value="Genomic_DNA"/>
</dbReference>
<feature type="compositionally biased region" description="Polar residues" evidence="1">
    <location>
        <begin position="128"/>
        <end position="138"/>
    </location>
</feature>
<proteinExistence type="predicted"/>
<evidence type="ECO:0000256" key="1">
    <source>
        <dbReference type="SAM" id="MobiDB-lite"/>
    </source>
</evidence>
<sequence>MAITWTIFNFITSFSVLGTRTTCAPLCEEAKQWLKDSREGMKNVTDVWTQLKPWVSGNQANCLRSLQNDTKEDETLLKLNEVLKRDVFKDVVVVNCTKPGKKKKPCPSRRPQRNRNVNQNKNRKPGTVGQNVTKRGNT</sequence>
<reference evidence="3" key="1">
    <citation type="submission" date="2020-08" db="EMBL/GenBank/DDBJ databases">
        <title>Multicomponent nature underlies the extraordinary mechanical properties of spider dragline silk.</title>
        <authorList>
            <person name="Kono N."/>
            <person name="Nakamura H."/>
            <person name="Mori M."/>
            <person name="Yoshida Y."/>
            <person name="Ohtoshi R."/>
            <person name="Malay A.D."/>
            <person name="Moran D.A.P."/>
            <person name="Tomita M."/>
            <person name="Numata K."/>
            <person name="Arakawa K."/>
        </authorList>
    </citation>
    <scope>NUCLEOTIDE SEQUENCE</scope>
</reference>
<dbReference type="AlphaFoldDB" id="A0A8X6PI82"/>
<dbReference type="OrthoDB" id="6424949at2759"/>
<feature type="region of interest" description="Disordered" evidence="1">
    <location>
        <begin position="99"/>
        <end position="138"/>
    </location>
</feature>
<evidence type="ECO:0000313" key="3">
    <source>
        <dbReference type="EMBL" id="GFT69511.1"/>
    </source>
</evidence>
<organism evidence="3 4">
    <name type="scientific">Nephila pilipes</name>
    <name type="common">Giant wood spider</name>
    <name type="synonym">Nephila maculata</name>
    <dbReference type="NCBI Taxonomy" id="299642"/>
    <lineage>
        <taxon>Eukaryota</taxon>
        <taxon>Metazoa</taxon>
        <taxon>Ecdysozoa</taxon>
        <taxon>Arthropoda</taxon>
        <taxon>Chelicerata</taxon>
        <taxon>Arachnida</taxon>
        <taxon>Araneae</taxon>
        <taxon>Araneomorphae</taxon>
        <taxon>Entelegynae</taxon>
        <taxon>Araneoidea</taxon>
        <taxon>Nephilidae</taxon>
        <taxon>Nephila</taxon>
    </lineage>
</organism>
<evidence type="ECO:0000313" key="4">
    <source>
        <dbReference type="Proteomes" id="UP000887013"/>
    </source>
</evidence>
<keyword evidence="4" id="KW-1185">Reference proteome</keyword>
<keyword evidence="2" id="KW-0732">Signal</keyword>
<feature type="chain" id="PRO_5036487925" evidence="2">
    <location>
        <begin position="19"/>
        <end position="138"/>
    </location>
</feature>
<protein>
    <submittedName>
        <fullName evidence="3">Uncharacterized protein</fullName>
    </submittedName>
</protein>
<dbReference type="Proteomes" id="UP000887013">
    <property type="component" value="Unassembled WGS sequence"/>
</dbReference>
<feature type="compositionally biased region" description="Basic residues" evidence="1">
    <location>
        <begin position="99"/>
        <end position="113"/>
    </location>
</feature>
<comment type="caution">
    <text evidence="3">The sequence shown here is derived from an EMBL/GenBank/DDBJ whole genome shotgun (WGS) entry which is preliminary data.</text>
</comment>
<feature type="signal peptide" evidence="2">
    <location>
        <begin position="1"/>
        <end position="18"/>
    </location>
</feature>
<evidence type="ECO:0000256" key="2">
    <source>
        <dbReference type="SAM" id="SignalP"/>
    </source>
</evidence>
<name>A0A8X6PI82_NEPPI</name>